<evidence type="ECO:0000256" key="1">
    <source>
        <dbReference type="SAM" id="MobiDB-lite"/>
    </source>
</evidence>
<name>A0A4S8JCG0_MUSBA</name>
<evidence type="ECO:0000313" key="2">
    <source>
        <dbReference type="EMBL" id="THU59039.1"/>
    </source>
</evidence>
<dbReference type="EMBL" id="PYDT01000006">
    <property type="protein sequence ID" value="THU59039.1"/>
    <property type="molecule type" value="Genomic_DNA"/>
</dbReference>
<dbReference type="Proteomes" id="UP000317650">
    <property type="component" value="Chromosome 3"/>
</dbReference>
<reference evidence="2 3" key="1">
    <citation type="journal article" date="2019" name="Nat. Plants">
        <title>Genome sequencing of Musa balbisiana reveals subgenome evolution and function divergence in polyploid bananas.</title>
        <authorList>
            <person name="Yao X."/>
        </authorList>
    </citation>
    <scope>NUCLEOTIDE SEQUENCE [LARGE SCALE GENOMIC DNA]</scope>
    <source>
        <strain evidence="3">cv. DH-PKW</strain>
        <tissue evidence="2">Leaves</tissue>
    </source>
</reference>
<dbReference type="AlphaFoldDB" id="A0A4S8JCG0"/>
<protein>
    <submittedName>
        <fullName evidence="2">Uncharacterized protein</fullName>
    </submittedName>
</protein>
<evidence type="ECO:0000313" key="3">
    <source>
        <dbReference type="Proteomes" id="UP000317650"/>
    </source>
</evidence>
<feature type="compositionally biased region" description="Polar residues" evidence="1">
    <location>
        <begin position="122"/>
        <end position="131"/>
    </location>
</feature>
<feature type="compositionally biased region" description="Polar residues" evidence="1">
    <location>
        <begin position="1"/>
        <end position="14"/>
    </location>
</feature>
<gene>
    <name evidence="2" type="ORF">C4D60_Mb03t20780</name>
</gene>
<sequence length="355" mass="39153">MVATVVSSSCFTNPGSGSSASAAEDSLKRVECGGFTIQITYWSAPILAPTPDPLSSLPETDKTKPSFLLGWPPIQSSTHKILICHGNGCRAVHNHGRLAQFAAGVRRHRPSQPQRPPETEPKQLSQKSATTHLPPPSPPLSTQTNKVRLKANIALHSREREGRGRKYCLGLVEKIKFGISWRGKGGHQSRVAHTKSSSVTAMAAAPSTTTAALPSSPPEWLRDATSEQFSGLLPKKSLHVACECRKRGWLVVWHEKETTHPSQLLSWHPQVEVARRLHASKDSHMRFLPLKREYLSKMMTGAGWSLWSPSKSGFFLLVVCTWQGNRGYLLQGPMKMNNPAMQPLLWSLIASTLDW</sequence>
<feature type="region of interest" description="Disordered" evidence="1">
    <location>
        <begin position="1"/>
        <end position="23"/>
    </location>
</feature>
<comment type="caution">
    <text evidence="2">The sequence shown here is derived from an EMBL/GenBank/DDBJ whole genome shotgun (WGS) entry which is preliminary data.</text>
</comment>
<accession>A0A4S8JCG0</accession>
<keyword evidence="3" id="KW-1185">Reference proteome</keyword>
<feature type="region of interest" description="Disordered" evidence="1">
    <location>
        <begin position="104"/>
        <end position="144"/>
    </location>
</feature>
<organism evidence="2 3">
    <name type="scientific">Musa balbisiana</name>
    <name type="common">Banana</name>
    <dbReference type="NCBI Taxonomy" id="52838"/>
    <lineage>
        <taxon>Eukaryota</taxon>
        <taxon>Viridiplantae</taxon>
        <taxon>Streptophyta</taxon>
        <taxon>Embryophyta</taxon>
        <taxon>Tracheophyta</taxon>
        <taxon>Spermatophyta</taxon>
        <taxon>Magnoliopsida</taxon>
        <taxon>Liliopsida</taxon>
        <taxon>Zingiberales</taxon>
        <taxon>Musaceae</taxon>
        <taxon>Musa</taxon>
    </lineage>
</organism>
<proteinExistence type="predicted"/>